<sequence>MTTSTTTWTAPEPVVRQLATREGFEKAVVPASGVTKALKAVLVIGVVLLAYNIFSTVRTLMENSAPASRFFEVFFSTLGTRGSTDPMLVVIVWGPVVVIPVAAILLLVSMATRNGRYETAFSSYSSGGYVAAALGLPIPFVIGRDQFVPQVIVPGPNGTPEVAHWFDGLTVMIQSLDKAGSKQLAKALTRTLKKDDVAVLASAVFPDSPPFALLVRASNTVGAQTVRAIIPGSGDLRAYVVDLKKVQGWG</sequence>
<reference evidence="2 3" key="1">
    <citation type="submission" date="2016-09" db="EMBL/GenBank/DDBJ databases">
        <authorList>
            <person name="Capua I."/>
            <person name="De Benedictis P."/>
            <person name="Joannis T."/>
            <person name="Lombin L.H."/>
            <person name="Cattoli G."/>
        </authorList>
    </citation>
    <scope>NUCLEOTIDE SEQUENCE [LARGE SCALE GENOMIC DNA]</scope>
    <source>
        <strain evidence="2 3">ISLP-3</strain>
    </source>
</reference>
<dbReference type="Proteomes" id="UP000199039">
    <property type="component" value="Unassembled WGS sequence"/>
</dbReference>
<dbReference type="EMBL" id="FMYH01000003">
    <property type="protein sequence ID" value="SDC64334.1"/>
    <property type="molecule type" value="Genomic_DNA"/>
</dbReference>
<dbReference type="RefSeq" id="WP_093182970.1">
    <property type="nucleotide sequence ID" value="NZ_FMYH01000003.1"/>
</dbReference>
<keyword evidence="1" id="KW-1133">Transmembrane helix</keyword>
<evidence type="ECO:0000313" key="3">
    <source>
        <dbReference type="Proteomes" id="UP000199039"/>
    </source>
</evidence>
<keyword evidence="1" id="KW-0812">Transmembrane</keyword>
<feature type="transmembrane region" description="Helical" evidence="1">
    <location>
        <begin position="37"/>
        <end position="54"/>
    </location>
</feature>
<dbReference type="STRING" id="1814289.SAMN05216410_2087"/>
<dbReference type="OrthoDB" id="5142833at2"/>
<keyword evidence="3" id="KW-1185">Reference proteome</keyword>
<feature type="transmembrane region" description="Helical" evidence="1">
    <location>
        <begin position="87"/>
        <end position="108"/>
    </location>
</feature>
<protein>
    <submittedName>
        <fullName evidence="2">Uncharacterized protein</fullName>
    </submittedName>
</protein>
<evidence type="ECO:0000313" key="2">
    <source>
        <dbReference type="EMBL" id="SDC64334.1"/>
    </source>
</evidence>
<organism evidence="2 3">
    <name type="scientific">Sanguibacter gelidistatuariae</name>
    <dbReference type="NCBI Taxonomy" id="1814289"/>
    <lineage>
        <taxon>Bacteria</taxon>
        <taxon>Bacillati</taxon>
        <taxon>Actinomycetota</taxon>
        <taxon>Actinomycetes</taxon>
        <taxon>Micrococcales</taxon>
        <taxon>Sanguibacteraceae</taxon>
        <taxon>Sanguibacter</taxon>
    </lineage>
</organism>
<gene>
    <name evidence="2" type="ORF">SAMN05216410_2087</name>
</gene>
<dbReference type="AlphaFoldDB" id="A0A1G6NA98"/>
<accession>A0A1G6NA98</accession>
<evidence type="ECO:0000256" key="1">
    <source>
        <dbReference type="SAM" id="Phobius"/>
    </source>
</evidence>
<proteinExistence type="predicted"/>
<keyword evidence="1" id="KW-0472">Membrane</keyword>
<name>A0A1G6NA98_9MICO</name>